<dbReference type="InterPro" id="IPR057666">
    <property type="entry name" value="DrpA_SLOG"/>
</dbReference>
<accession>A0A809QXN7</accession>
<dbReference type="SUPFAM" id="SSF47781">
    <property type="entry name" value="RuvA domain 2-like"/>
    <property type="match status" value="1"/>
</dbReference>
<dbReference type="EMBL" id="AP021857">
    <property type="protein sequence ID" value="BBO19308.1"/>
    <property type="molecule type" value="Genomic_DNA"/>
</dbReference>
<dbReference type="NCBIfam" id="TIGR00732">
    <property type="entry name" value="dprA"/>
    <property type="match status" value="1"/>
</dbReference>
<evidence type="ECO:0000313" key="4">
    <source>
        <dbReference type="EMBL" id="BBO19308.1"/>
    </source>
</evidence>
<comment type="similarity">
    <text evidence="1">Belongs to the DprA/Smf family.</text>
</comment>
<dbReference type="PANTHER" id="PTHR43022:SF1">
    <property type="entry name" value="PROTEIN SMF"/>
    <property type="match status" value="1"/>
</dbReference>
<organism evidence="4 5">
    <name type="scientific">Candidatus Desulfobacillus denitrificans</name>
    <dbReference type="NCBI Taxonomy" id="2608985"/>
    <lineage>
        <taxon>Bacteria</taxon>
        <taxon>Pseudomonadati</taxon>
        <taxon>Pseudomonadota</taxon>
        <taxon>Betaproteobacteria</taxon>
        <taxon>Candidatus Desulfobacillus</taxon>
    </lineage>
</organism>
<dbReference type="AlphaFoldDB" id="A0A809QXN7"/>
<dbReference type="InterPro" id="IPR041614">
    <property type="entry name" value="DprA_WH"/>
</dbReference>
<proteinExistence type="inferred from homology"/>
<dbReference type="Pfam" id="PF17782">
    <property type="entry name" value="WHD_DprA"/>
    <property type="match status" value="1"/>
</dbReference>
<feature type="domain" description="Smf/DprA SLOG" evidence="2">
    <location>
        <begin position="80"/>
        <end position="288"/>
    </location>
</feature>
<protein>
    <submittedName>
        <fullName evidence="4">DNA protecting protein DprA</fullName>
    </submittedName>
</protein>
<dbReference type="InterPro" id="IPR010994">
    <property type="entry name" value="RuvA_2-like"/>
</dbReference>
<reference evidence="4" key="1">
    <citation type="journal article" name="DNA Res.">
        <title>The physiological potential of anammox bacteria as revealed by their core genome structure.</title>
        <authorList>
            <person name="Okubo T."/>
            <person name="Toyoda A."/>
            <person name="Fukuhara K."/>
            <person name="Uchiyama I."/>
            <person name="Harigaya Y."/>
            <person name="Kuroiwa M."/>
            <person name="Suzuki T."/>
            <person name="Murakami Y."/>
            <person name="Suwa Y."/>
            <person name="Takami H."/>
        </authorList>
    </citation>
    <scope>NUCLEOTIDE SEQUENCE</scope>
    <source>
        <strain evidence="4">317325-3</strain>
    </source>
</reference>
<evidence type="ECO:0000259" key="3">
    <source>
        <dbReference type="Pfam" id="PF17782"/>
    </source>
</evidence>
<dbReference type="Pfam" id="PF02481">
    <property type="entry name" value="DNA_processg_A"/>
    <property type="match status" value="1"/>
</dbReference>
<dbReference type="InterPro" id="IPR003488">
    <property type="entry name" value="DprA"/>
</dbReference>
<dbReference type="InterPro" id="IPR036388">
    <property type="entry name" value="WH-like_DNA-bd_sf"/>
</dbReference>
<dbReference type="PANTHER" id="PTHR43022">
    <property type="entry name" value="PROTEIN SMF"/>
    <property type="match status" value="1"/>
</dbReference>
<evidence type="ECO:0000256" key="1">
    <source>
        <dbReference type="ARBA" id="ARBA00006525"/>
    </source>
</evidence>
<dbReference type="KEGG" id="ddz:DSYM_00070"/>
<feature type="domain" description="DprA winged helix" evidence="3">
    <location>
        <begin position="297"/>
        <end position="355"/>
    </location>
</feature>
<evidence type="ECO:0000313" key="5">
    <source>
        <dbReference type="Proteomes" id="UP000662914"/>
    </source>
</evidence>
<evidence type="ECO:0000259" key="2">
    <source>
        <dbReference type="Pfam" id="PF02481"/>
    </source>
</evidence>
<dbReference type="Proteomes" id="UP000662914">
    <property type="component" value="Chromosome"/>
</dbReference>
<name>A0A809QXN7_9PROT</name>
<dbReference type="SUPFAM" id="SSF102405">
    <property type="entry name" value="MCP/YpsA-like"/>
    <property type="match status" value="1"/>
</dbReference>
<sequence>MPRSSELAAWLRLTLTPGIGGEAQRKLLAAFGLPDKIFDAGPAALAGAIPLKQAEQLLTHDSENEIAAALAWAAEPGNAILTLADAAYPRKLLDTPDPPTILYARGRTDLLNAPAFAIVGSRNATPQGESNAQAFAAALSNAGLAIISGLALGIDAAAHRGGMREQGSTIAVIGTGIDRIYPARNQDLAREIAAQGVIISEFPLGTPALKENFPRRNRLISGLAQGCLVVEAAERSGSLITARLAGEQGRDVFAIPGSIHSPLSKGCHKLIKQGAKLVDDARDILEELGYGVTSPGKPAATPRQSTDETRLLDCLGYDSFDVDTLAMRSGLTAERLYAILLQMELDGKIASLPGGRFQRIGP</sequence>
<dbReference type="Gene3D" id="1.10.10.10">
    <property type="entry name" value="Winged helix-like DNA-binding domain superfamily/Winged helix DNA-binding domain"/>
    <property type="match status" value="1"/>
</dbReference>
<gene>
    <name evidence="4" type="ORF">DSYM_00070</name>
</gene>
<dbReference type="GO" id="GO:0009294">
    <property type="term" value="P:DNA-mediated transformation"/>
    <property type="evidence" value="ECO:0007669"/>
    <property type="project" value="InterPro"/>
</dbReference>
<dbReference type="Gene3D" id="3.40.50.450">
    <property type="match status" value="1"/>
</dbReference>